<evidence type="ECO:0008006" key="3">
    <source>
        <dbReference type="Google" id="ProtNLM"/>
    </source>
</evidence>
<dbReference type="SUPFAM" id="SSF64268">
    <property type="entry name" value="PX domain"/>
    <property type="match status" value="1"/>
</dbReference>
<sequence length="483" mass="54638">MREIDARVTGFDYSAYHAYTTEVEVDGRTWSLGIRYSTFFEFYTSLMALEKHFTVTFPPKGGLFFSPPPEERQEQLNEFLMTTLAYFDMRGHPKRMEALLNELLQIPQHLGFKEDDEDRTASEGSSVAEELLLDTPMPTHHLDESFDEDKGVIESLNLEQFSPDKVDHELRSTATKTEAMDTEFEEKPKIVTQVTPSQQSEEKDLLSEHEQFEDMKMKAILSILNEVIEAVVVTAMKQDFEQAKVVETRRSGKGVAEVHDVTKDLSLAQTSQIEEEPVYDLSTERLVAVAEIQLLDSDTNMSSSTAAEETDACESEDLAADVVDESICEITTNPVVSWFRRIGAFGQYAAEMTENVLCPEEEVDNEAKVREKAKANEARAKRDLKFETAAGEAMAKMDLEAKAFAAEEKAKRDLKAKAAAAEAQAKLDCEAKAVAAAELLRAEQEHYRRTEQYRYPIFFQPFNCDENTLRFSMSQRSCDCIAF</sequence>
<proteinExistence type="predicted"/>
<comment type="caution">
    <text evidence="1">The sequence shown here is derived from an EMBL/GenBank/DDBJ whole genome shotgun (WGS) entry which is preliminary data.</text>
</comment>
<accession>A0A976FJS9</accession>
<dbReference type="GO" id="GO:0035091">
    <property type="term" value="F:phosphatidylinositol binding"/>
    <property type="evidence" value="ECO:0007669"/>
    <property type="project" value="InterPro"/>
</dbReference>
<evidence type="ECO:0000313" key="2">
    <source>
        <dbReference type="Proteomes" id="UP000294530"/>
    </source>
</evidence>
<dbReference type="AlphaFoldDB" id="A0A976FJS9"/>
<dbReference type="Gene3D" id="3.30.1520.10">
    <property type="entry name" value="Phox-like domain"/>
    <property type="match status" value="1"/>
</dbReference>
<dbReference type="RefSeq" id="XP_067817318.1">
    <property type="nucleotide sequence ID" value="XM_067965271.1"/>
</dbReference>
<dbReference type="KEGG" id="blac:94350942"/>
<keyword evidence="2" id="KW-1185">Reference proteome</keyword>
<organism evidence="1 2">
    <name type="scientific">Bremia lactucae</name>
    <name type="common">Lettuce downy mildew</name>
    <dbReference type="NCBI Taxonomy" id="4779"/>
    <lineage>
        <taxon>Eukaryota</taxon>
        <taxon>Sar</taxon>
        <taxon>Stramenopiles</taxon>
        <taxon>Oomycota</taxon>
        <taxon>Peronosporomycetes</taxon>
        <taxon>Peronosporales</taxon>
        <taxon>Peronosporaceae</taxon>
        <taxon>Bremia</taxon>
    </lineage>
</organism>
<dbReference type="EMBL" id="SHOA02000003">
    <property type="protein sequence ID" value="TDH67819.1"/>
    <property type="molecule type" value="Genomic_DNA"/>
</dbReference>
<evidence type="ECO:0000313" key="1">
    <source>
        <dbReference type="EMBL" id="TDH67819.1"/>
    </source>
</evidence>
<gene>
    <name evidence="1" type="ORF">CCR75_007208</name>
</gene>
<name>A0A976FJS9_BRELC</name>
<dbReference type="OrthoDB" id="168336at2759"/>
<dbReference type="GeneID" id="94350942"/>
<dbReference type="Proteomes" id="UP000294530">
    <property type="component" value="Unassembled WGS sequence"/>
</dbReference>
<reference evidence="1 2" key="1">
    <citation type="journal article" date="2021" name="Genome Biol.">
        <title>AFLAP: assembly-free linkage analysis pipeline using k-mers from genome sequencing data.</title>
        <authorList>
            <person name="Fletcher K."/>
            <person name="Zhang L."/>
            <person name="Gil J."/>
            <person name="Han R."/>
            <person name="Cavanaugh K."/>
            <person name="Michelmore R."/>
        </authorList>
    </citation>
    <scope>NUCLEOTIDE SEQUENCE [LARGE SCALE GENOMIC DNA]</scope>
    <source>
        <strain evidence="1 2">SF5</strain>
    </source>
</reference>
<dbReference type="InterPro" id="IPR036871">
    <property type="entry name" value="PX_dom_sf"/>
</dbReference>
<protein>
    <recommendedName>
        <fullName evidence="3">PX domain-containing protein</fullName>
    </recommendedName>
</protein>